<keyword evidence="1" id="KW-0472">Membrane</keyword>
<feature type="transmembrane region" description="Helical" evidence="1">
    <location>
        <begin position="268"/>
        <end position="287"/>
    </location>
</feature>
<dbReference type="Gene3D" id="1.50.10.10">
    <property type="match status" value="1"/>
</dbReference>
<dbReference type="Pfam" id="PF00723">
    <property type="entry name" value="Glyco_hydro_15"/>
    <property type="match status" value="1"/>
</dbReference>
<protein>
    <submittedName>
        <fullName evidence="3">Glycoside hydrolase</fullName>
    </submittedName>
</protein>
<evidence type="ECO:0000256" key="1">
    <source>
        <dbReference type="SAM" id="Phobius"/>
    </source>
</evidence>
<evidence type="ECO:0000313" key="3">
    <source>
        <dbReference type="EMBL" id="MBA2132422.1"/>
    </source>
</evidence>
<gene>
    <name evidence="3" type="ORF">G5B42_02535</name>
</gene>
<comment type="caution">
    <text evidence="3">The sequence shown here is derived from an EMBL/GenBank/DDBJ whole genome shotgun (WGS) entry which is preliminary data.</text>
</comment>
<dbReference type="EMBL" id="JAAKDE010000004">
    <property type="protein sequence ID" value="MBA2132422.1"/>
    <property type="molecule type" value="Genomic_DNA"/>
</dbReference>
<name>A0A8J6LRR7_9FIRM</name>
<keyword evidence="1" id="KW-1133">Transmembrane helix</keyword>
<dbReference type="InterPro" id="IPR008928">
    <property type="entry name" value="6-hairpin_glycosidase_sf"/>
</dbReference>
<dbReference type="PANTHER" id="PTHR31616">
    <property type="entry name" value="TREHALASE"/>
    <property type="match status" value="1"/>
</dbReference>
<proteinExistence type="predicted"/>
<keyword evidence="3" id="KW-0378">Hydrolase</keyword>
<dbReference type="GO" id="GO:0005975">
    <property type="term" value="P:carbohydrate metabolic process"/>
    <property type="evidence" value="ECO:0007669"/>
    <property type="project" value="InterPro"/>
</dbReference>
<dbReference type="AlphaFoldDB" id="A0A8J6LRR7"/>
<dbReference type="SUPFAM" id="SSF48208">
    <property type="entry name" value="Six-hairpin glycosidases"/>
    <property type="match status" value="1"/>
</dbReference>
<organism evidence="3 4">
    <name type="scientific">Capillibacterium thermochitinicola</name>
    <dbReference type="NCBI Taxonomy" id="2699427"/>
    <lineage>
        <taxon>Bacteria</taxon>
        <taxon>Bacillati</taxon>
        <taxon>Bacillota</taxon>
        <taxon>Capillibacterium</taxon>
    </lineage>
</organism>
<feature type="domain" description="GH15-like" evidence="2">
    <location>
        <begin position="14"/>
        <end position="280"/>
    </location>
</feature>
<accession>A0A8J6LRR7</accession>
<dbReference type="RefSeq" id="WP_181338873.1">
    <property type="nucleotide sequence ID" value="NZ_JAAKDE010000004.1"/>
</dbReference>
<evidence type="ECO:0000313" key="4">
    <source>
        <dbReference type="Proteomes" id="UP000657177"/>
    </source>
</evidence>
<dbReference type="GO" id="GO:0004553">
    <property type="term" value="F:hydrolase activity, hydrolyzing O-glycosyl compounds"/>
    <property type="evidence" value="ECO:0007669"/>
    <property type="project" value="TreeGrafter"/>
</dbReference>
<dbReference type="InterPro" id="IPR011613">
    <property type="entry name" value="GH15-like"/>
</dbReference>
<reference evidence="3" key="1">
    <citation type="submission" date="2020-06" db="EMBL/GenBank/DDBJ databases">
        <title>Novel chitinolytic bacterium.</title>
        <authorList>
            <person name="Ungkulpasvich U."/>
            <person name="Kosugi A."/>
            <person name="Uke A."/>
        </authorList>
    </citation>
    <scope>NUCLEOTIDE SEQUENCE</scope>
    <source>
        <strain evidence="3">UUS1-1</strain>
    </source>
</reference>
<keyword evidence="4" id="KW-1185">Reference proteome</keyword>
<sequence>MDLRERSIEIIKENQDASGAYIASPNFENYQYSWLRDGSFIAYAMDRVGEVDSADRFYRWVAQVIAAREEKVRDLIGRKQQGLPITPQEFLPTRYRLDGSDTNDNWANFQLDGYGTWLWGLAEHIKITGRKELLDRYQKGIALTVDYLLSFWTEPNYDCWEEYVDLVHPSTLACIAGGLERINQYLERADIGATVKAIKSYIKDHFVHNGHIVKANGFTGVDASLLWMAVPFRLFPLDDPVLKATVGRIERDLFKKQQGVHRYLQDTYYGGGAWILLTAWLGWYYLLERRVQEAIRIKEWIEAQANDRGELPEQVPINLNQESTYQNWVEKWGPIAQPLLWSHAMYLILVDELTTALTNR</sequence>
<dbReference type="PANTHER" id="PTHR31616:SF0">
    <property type="entry name" value="GLUCAN 1,4-ALPHA-GLUCOSIDASE"/>
    <property type="match status" value="1"/>
</dbReference>
<dbReference type="InterPro" id="IPR012341">
    <property type="entry name" value="6hp_glycosidase-like_sf"/>
</dbReference>
<evidence type="ECO:0000259" key="2">
    <source>
        <dbReference type="Pfam" id="PF00723"/>
    </source>
</evidence>
<dbReference type="Proteomes" id="UP000657177">
    <property type="component" value="Unassembled WGS sequence"/>
</dbReference>
<keyword evidence="1" id="KW-0812">Transmembrane</keyword>